<sequence length="213" mass="23639">NVFLTECRPEHAPRAATLSLQTILDEVLKRAFSNKPQFLSQPAITEAVPQKASSQPDLSLPDSSPQASPLSVPPKSPSASLEKRDGKINIGPDIWINEAVWTRINCATKDSIFIKELAVAISGTGNLKGKSVSGKECPTKHGEPKPPLTPAKLGILKECFWRRMDVLNVEPAEKEWRAKQVGHFLTEKIMDINGKGKKKRQFCLFVRLIQFFI</sequence>
<keyword evidence="3" id="KW-1185">Reference proteome</keyword>
<gene>
    <name evidence="2" type="primary">LOC115570322</name>
</gene>
<dbReference type="Ensembl" id="ENSSAUT00010041041.1">
    <property type="protein sequence ID" value="ENSSAUP00010038916.1"/>
    <property type="gene ID" value="ENSSAUG00010016434.1"/>
</dbReference>
<dbReference type="GO" id="GO:0003677">
    <property type="term" value="F:DNA binding"/>
    <property type="evidence" value="ECO:0007669"/>
    <property type="project" value="InterPro"/>
</dbReference>
<proteinExistence type="predicted"/>
<evidence type="ECO:0000313" key="2">
    <source>
        <dbReference type="Ensembl" id="ENSSAUP00010038916.1"/>
    </source>
</evidence>
<evidence type="ECO:0000256" key="1">
    <source>
        <dbReference type="SAM" id="MobiDB-lite"/>
    </source>
</evidence>
<evidence type="ECO:0008006" key="4">
    <source>
        <dbReference type="Google" id="ProtNLM"/>
    </source>
</evidence>
<feature type="region of interest" description="Disordered" evidence="1">
    <location>
        <begin position="45"/>
        <end position="84"/>
    </location>
</feature>
<dbReference type="Proteomes" id="UP000472265">
    <property type="component" value="Chromosome 19"/>
</dbReference>
<dbReference type="GeneTree" id="ENSGT00390000001724"/>
<dbReference type="PANTHER" id="PTHR14628">
    <property type="entry name" value="BEN DOMAIN-CONTAINING PROTEIN 5"/>
    <property type="match status" value="1"/>
</dbReference>
<dbReference type="Gene3D" id="1.10.10.2590">
    <property type="entry name" value="BEN domain"/>
    <property type="match status" value="1"/>
</dbReference>
<reference evidence="2" key="3">
    <citation type="submission" date="2025-09" db="UniProtKB">
        <authorList>
            <consortium name="Ensembl"/>
        </authorList>
    </citation>
    <scope>IDENTIFICATION</scope>
</reference>
<dbReference type="InterPro" id="IPR040391">
    <property type="entry name" value="BEND5"/>
</dbReference>
<dbReference type="OMA" id="ECRPEHA"/>
<name>A0A671WJ71_SPAAU</name>
<dbReference type="AlphaFoldDB" id="A0A671WJ71"/>
<protein>
    <recommendedName>
        <fullName evidence="4">BEN domain-containing protein</fullName>
    </recommendedName>
</protein>
<reference evidence="2" key="1">
    <citation type="submission" date="2021-04" db="EMBL/GenBank/DDBJ databases">
        <authorList>
            <consortium name="Wellcome Sanger Institute Data Sharing"/>
        </authorList>
    </citation>
    <scope>NUCLEOTIDE SEQUENCE [LARGE SCALE GENOMIC DNA]</scope>
</reference>
<feature type="compositionally biased region" description="Low complexity" evidence="1">
    <location>
        <begin position="52"/>
        <end position="70"/>
    </location>
</feature>
<organism evidence="2 3">
    <name type="scientific">Sparus aurata</name>
    <name type="common">Gilthead sea bream</name>
    <dbReference type="NCBI Taxonomy" id="8175"/>
    <lineage>
        <taxon>Eukaryota</taxon>
        <taxon>Metazoa</taxon>
        <taxon>Chordata</taxon>
        <taxon>Craniata</taxon>
        <taxon>Vertebrata</taxon>
        <taxon>Euteleostomi</taxon>
        <taxon>Actinopterygii</taxon>
        <taxon>Neopterygii</taxon>
        <taxon>Teleostei</taxon>
        <taxon>Neoteleostei</taxon>
        <taxon>Acanthomorphata</taxon>
        <taxon>Eupercaria</taxon>
        <taxon>Spariformes</taxon>
        <taxon>Sparidae</taxon>
        <taxon>Sparus</taxon>
    </lineage>
</organism>
<accession>A0A671WJ71</accession>
<evidence type="ECO:0000313" key="3">
    <source>
        <dbReference type="Proteomes" id="UP000472265"/>
    </source>
</evidence>
<dbReference type="GO" id="GO:0045892">
    <property type="term" value="P:negative regulation of DNA-templated transcription"/>
    <property type="evidence" value="ECO:0007669"/>
    <property type="project" value="InterPro"/>
</dbReference>
<dbReference type="PANTHER" id="PTHR14628:SF1">
    <property type="entry name" value="BEN DOMAIN-CONTAINING PROTEIN 5"/>
    <property type="match status" value="1"/>
</dbReference>
<reference evidence="2" key="2">
    <citation type="submission" date="2025-08" db="UniProtKB">
        <authorList>
            <consortium name="Ensembl"/>
        </authorList>
    </citation>
    <scope>IDENTIFICATION</scope>
</reference>